<evidence type="ECO:0000256" key="10">
    <source>
        <dbReference type="ARBA" id="ARBA00022776"/>
    </source>
</evidence>
<name>A0A8B9DCC7_ANSCY</name>
<keyword evidence="13" id="KW-0539">Nucleus</keyword>
<feature type="region of interest" description="Disordered" evidence="16">
    <location>
        <begin position="341"/>
        <end position="469"/>
    </location>
</feature>
<evidence type="ECO:0000256" key="11">
    <source>
        <dbReference type="ARBA" id="ARBA00022838"/>
    </source>
</evidence>
<evidence type="ECO:0000313" key="19">
    <source>
        <dbReference type="Ensembl" id="ENSACDP00005005221.1"/>
    </source>
</evidence>
<feature type="region of interest" description="Disordered" evidence="16">
    <location>
        <begin position="667"/>
        <end position="689"/>
    </location>
</feature>
<feature type="compositionally biased region" description="Low complexity" evidence="16">
    <location>
        <begin position="375"/>
        <end position="390"/>
    </location>
</feature>
<organism evidence="19 20">
    <name type="scientific">Anser cygnoides</name>
    <name type="common">Swan goose</name>
    <dbReference type="NCBI Taxonomy" id="8845"/>
    <lineage>
        <taxon>Eukaryota</taxon>
        <taxon>Metazoa</taxon>
        <taxon>Chordata</taxon>
        <taxon>Craniata</taxon>
        <taxon>Vertebrata</taxon>
        <taxon>Euteleostomi</taxon>
        <taxon>Archelosauria</taxon>
        <taxon>Archosauria</taxon>
        <taxon>Dinosauria</taxon>
        <taxon>Saurischia</taxon>
        <taxon>Theropoda</taxon>
        <taxon>Coelurosauria</taxon>
        <taxon>Aves</taxon>
        <taxon>Neognathae</taxon>
        <taxon>Galloanserae</taxon>
        <taxon>Anseriformes</taxon>
        <taxon>Anatidae</taxon>
        <taxon>Anserinae</taxon>
        <taxon>Anser</taxon>
    </lineage>
</organism>
<feature type="compositionally biased region" description="Basic and acidic residues" evidence="16">
    <location>
        <begin position="587"/>
        <end position="628"/>
    </location>
</feature>
<evidence type="ECO:0000256" key="4">
    <source>
        <dbReference type="ARBA" id="ARBA00004629"/>
    </source>
</evidence>
<dbReference type="GO" id="GO:0032133">
    <property type="term" value="C:chromosome passenger complex"/>
    <property type="evidence" value="ECO:0007669"/>
    <property type="project" value="TreeGrafter"/>
</dbReference>
<sequence length="894" mass="100093">MCFRGAMAEAEGPWRLLEVCEQRFSQFLHNAQHKHLAWLREVEEQGRRLLESNFQAEPGLMPKKPSQRRRPKKRQSSSVRDESEPTRRRLSRRRSSVKLASSKPGSQRCHSKEQPQNPSGQGEEVSVPDRAAKPQLGVKTEFPAPPGKLPAEAQGPVAKAGCDDGPQAELSPEGDGADGGGAAFKTLTGEQVPKGDAATERHDAPAVTVIPGEQTARDGEEAPQRRSSTPTTEAARKGDPATLRGDLSPQDLEKVLFQDTSNKRTTTKSKTRRCSGRQSFVGGPHKNRRTSLSEKYSLASKRESMIQKSISRAISKKAAAARESSSASSRVSCQSSLEVFVEGDETSNVRSGPELNSQSEKVPENFLTSSKDGKAASPPAQHSSPPEQQAGNNEGSSVNPNSKPQNTNQEQAHGAKSQESPSCIWTRSCKQRMSVVRNGQQPGGRVPLEDKHVNSTNQAPHSASPASKVVRPLKNFLQAVQRSQLLASPGPTGHGSVIKNLIKHNTPTRPDPKGDFVKKERQRLESLRKKQEAEEQRRKKVEEEKRRRQAEMKQKREERLKKALQARERVEQLEEERKKRMQQKTLQNDEKVRLSQVREERVSEEWSKKKLSKKPGETDARKQKTLKVEEDEFEQHELLQKRREDKVKEKGKKALELKHLVEQRQVEQVKERDLKQQGGEKSPQPQLEPVVFTEKYIKARESPKELYQLLGQEERVRQPESIAMTSDTWVSTVKVIKEEDDLEEPWQQLAEEKKIKQPESSSAASNTCLSKTVKKSISTSCLKPPKSTKIFRSPKVNENNYGMDLNSDDSTDDESAPRKPVPAWADGSQLNQAIVHQYYHPVDVNELFGLIASPKLEDIFGKSKPRYFKRTSSAVWHSPPGTKSACGPTCNFKN</sequence>
<feature type="compositionally biased region" description="Basic and acidic residues" evidence="16">
    <location>
        <begin position="510"/>
        <end position="578"/>
    </location>
</feature>
<dbReference type="Pfam" id="PF12178">
    <property type="entry name" value="INCENP_N"/>
    <property type="match status" value="1"/>
</dbReference>
<evidence type="ECO:0000256" key="9">
    <source>
        <dbReference type="ARBA" id="ARBA00022701"/>
    </source>
</evidence>
<feature type="region of interest" description="Disordered" evidence="16">
    <location>
        <begin position="788"/>
        <end position="823"/>
    </location>
</feature>
<evidence type="ECO:0000313" key="20">
    <source>
        <dbReference type="Proteomes" id="UP000694521"/>
    </source>
</evidence>
<dbReference type="Gene3D" id="1.20.5.3600">
    <property type="match status" value="1"/>
</dbReference>
<dbReference type="Gene3D" id="6.10.250.2990">
    <property type="match status" value="1"/>
</dbReference>
<feature type="region of interest" description="Disordered" evidence="16">
    <location>
        <begin position="52"/>
        <end position="303"/>
    </location>
</feature>
<feature type="region of interest" description="Disordered" evidence="16">
    <location>
        <begin position="316"/>
        <end position="335"/>
    </location>
</feature>
<evidence type="ECO:0008006" key="21">
    <source>
        <dbReference type="Google" id="ProtNLM"/>
    </source>
</evidence>
<feature type="region of interest" description="Disordered" evidence="16">
    <location>
        <begin position="484"/>
        <end position="650"/>
    </location>
</feature>
<dbReference type="GO" id="GO:0051257">
    <property type="term" value="P:meiotic spindle midzone assembly"/>
    <property type="evidence" value="ECO:0007669"/>
    <property type="project" value="TreeGrafter"/>
</dbReference>
<feature type="compositionally biased region" description="Polar residues" evidence="16">
    <location>
        <begin position="391"/>
        <end position="425"/>
    </location>
</feature>
<feature type="compositionally biased region" description="Polar residues" evidence="16">
    <location>
        <begin position="346"/>
        <end position="370"/>
    </location>
</feature>
<reference evidence="19" key="1">
    <citation type="submission" date="2025-08" db="UniProtKB">
        <authorList>
            <consortium name="Ensembl"/>
        </authorList>
    </citation>
    <scope>IDENTIFICATION</scope>
</reference>
<comment type="subcellular location">
    <subcellularLocation>
        <location evidence="4">Chromosome</location>
        <location evidence="4">Centromere</location>
        <location evidence="4">Kinetochore</location>
    </subcellularLocation>
    <subcellularLocation>
        <location evidence="2">Cytoplasm</location>
        <location evidence="2">Cytoskeleton</location>
        <location evidence="2">Spindle</location>
    </subcellularLocation>
    <subcellularLocation>
        <location evidence="3">Midbody</location>
    </subcellularLocation>
    <subcellularLocation>
        <location evidence="1">Nucleus</location>
    </subcellularLocation>
</comment>
<dbReference type="GO" id="GO:1990385">
    <property type="term" value="C:meiotic spindle midzone"/>
    <property type="evidence" value="ECO:0007669"/>
    <property type="project" value="TreeGrafter"/>
</dbReference>
<evidence type="ECO:0000256" key="12">
    <source>
        <dbReference type="ARBA" id="ARBA00023212"/>
    </source>
</evidence>
<evidence type="ECO:0000259" key="17">
    <source>
        <dbReference type="Pfam" id="PF03941"/>
    </source>
</evidence>
<keyword evidence="14" id="KW-0131">Cell cycle</keyword>
<feature type="compositionally biased region" description="Basic residues" evidence="16">
    <location>
        <begin position="265"/>
        <end position="275"/>
    </location>
</feature>
<comment type="similarity">
    <text evidence="5">Belongs to the INCENP family.</text>
</comment>
<feature type="compositionally biased region" description="Polar residues" evidence="16">
    <location>
        <begin position="454"/>
        <end position="465"/>
    </location>
</feature>
<evidence type="ECO:0000256" key="13">
    <source>
        <dbReference type="ARBA" id="ARBA00023242"/>
    </source>
</evidence>
<dbReference type="GO" id="GO:0030496">
    <property type="term" value="C:midbody"/>
    <property type="evidence" value="ECO:0007669"/>
    <property type="project" value="UniProtKB-SubCell"/>
</dbReference>
<feature type="domain" description="Inner centromere protein ARK-binding" evidence="17">
    <location>
        <begin position="804"/>
        <end position="860"/>
    </location>
</feature>
<keyword evidence="9" id="KW-0493">Microtubule</keyword>
<evidence type="ECO:0000256" key="16">
    <source>
        <dbReference type="SAM" id="MobiDB-lite"/>
    </source>
</evidence>
<evidence type="ECO:0000256" key="3">
    <source>
        <dbReference type="ARBA" id="ARBA00004214"/>
    </source>
</evidence>
<dbReference type="PANTHER" id="PTHR13142">
    <property type="entry name" value="INNER CENTROMERE PROTEIN"/>
    <property type="match status" value="1"/>
</dbReference>
<keyword evidence="10" id="KW-0498">Mitosis</keyword>
<dbReference type="Pfam" id="PF03941">
    <property type="entry name" value="INCENP_ARK-bind"/>
    <property type="match status" value="1"/>
</dbReference>
<dbReference type="GO" id="GO:0005634">
    <property type="term" value="C:nucleus"/>
    <property type="evidence" value="ECO:0007669"/>
    <property type="project" value="UniProtKB-SubCell"/>
</dbReference>
<dbReference type="Ensembl" id="ENSACDT00005006255.1">
    <property type="protein sequence ID" value="ENSACDP00005005221.1"/>
    <property type="gene ID" value="ENSACDG00005003825.1"/>
</dbReference>
<dbReference type="GO" id="GO:0000281">
    <property type="term" value="P:mitotic cytokinesis"/>
    <property type="evidence" value="ECO:0007669"/>
    <property type="project" value="TreeGrafter"/>
</dbReference>
<proteinExistence type="inferred from homology"/>
<evidence type="ECO:0000256" key="5">
    <source>
        <dbReference type="ARBA" id="ARBA00010042"/>
    </source>
</evidence>
<evidence type="ECO:0000256" key="7">
    <source>
        <dbReference type="ARBA" id="ARBA00022490"/>
    </source>
</evidence>
<dbReference type="InterPro" id="IPR005635">
    <property type="entry name" value="Inner_centromere_prot_ARK-bd"/>
</dbReference>
<feature type="domain" description="Chromosome passenger complex (CPC) protein INCENP N-terminal" evidence="18">
    <location>
        <begin position="11"/>
        <end position="46"/>
    </location>
</feature>
<dbReference type="GO" id="GO:0051310">
    <property type="term" value="P:metaphase chromosome alignment"/>
    <property type="evidence" value="ECO:0007669"/>
    <property type="project" value="TreeGrafter"/>
</dbReference>
<dbReference type="GO" id="GO:0000776">
    <property type="term" value="C:kinetochore"/>
    <property type="evidence" value="ECO:0007669"/>
    <property type="project" value="UniProtKB-KW"/>
</dbReference>
<dbReference type="Proteomes" id="UP000694521">
    <property type="component" value="Unplaced"/>
</dbReference>
<evidence type="ECO:0000256" key="14">
    <source>
        <dbReference type="ARBA" id="ARBA00023306"/>
    </source>
</evidence>
<keyword evidence="6" id="KW-0158">Chromosome</keyword>
<keyword evidence="12" id="KW-0206">Cytoskeleton</keyword>
<feature type="compositionally biased region" description="Basic and acidic residues" evidence="16">
    <location>
        <begin position="635"/>
        <end position="650"/>
    </location>
</feature>
<evidence type="ECO:0000256" key="1">
    <source>
        <dbReference type="ARBA" id="ARBA00004123"/>
    </source>
</evidence>
<evidence type="ECO:0000256" key="8">
    <source>
        <dbReference type="ARBA" id="ARBA00022618"/>
    </source>
</evidence>
<dbReference type="PANTHER" id="PTHR13142:SF3">
    <property type="entry name" value="INNER CENTROMERE PROTEIN ARK-BINDING DOMAIN-CONTAINING PROTEIN"/>
    <property type="match status" value="1"/>
</dbReference>
<dbReference type="AlphaFoldDB" id="A0A8B9DCC7"/>
<keyword evidence="15" id="KW-0137">Centromere</keyword>
<evidence type="ECO:0000259" key="18">
    <source>
        <dbReference type="Pfam" id="PF12178"/>
    </source>
</evidence>
<keyword evidence="8" id="KW-0132">Cell division</keyword>
<evidence type="ECO:0000256" key="6">
    <source>
        <dbReference type="ARBA" id="ARBA00022454"/>
    </source>
</evidence>
<reference evidence="19" key="2">
    <citation type="submission" date="2025-09" db="UniProtKB">
        <authorList>
            <consortium name="Ensembl"/>
        </authorList>
    </citation>
    <scope>IDENTIFICATION</scope>
</reference>
<evidence type="ECO:0000256" key="15">
    <source>
        <dbReference type="ARBA" id="ARBA00023328"/>
    </source>
</evidence>
<feature type="compositionally biased region" description="Basic residues" evidence="16">
    <location>
        <begin position="65"/>
        <end position="75"/>
    </location>
</feature>
<feature type="compositionally biased region" description="Basic and acidic residues" evidence="16">
    <location>
        <begin position="215"/>
        <end position="224"/>
    </location>
</feature>
<accession>A0A8B9DCC7</accession>
<keyword evidence="11" id="KW-0995">Kinetochore</keyword>
<protein>
    <recommendedName>
        <fullName evidence="21">Inner centromere protein</fullName>
    </recommendedName>
</protein>
<keyword evidence="20" id="KW-1185">Reference proteome</keyword>
<dbReference type="InterPro" id="IPR022006">
    <property type="entry name" value="INCENP_N"/>
</dbReference>
<keyword evidence="7" id="KW-0963">Cytoplasm</keyword>
<dbReference type="GO" id="GO:0005874">
    <property type="term" value="C:microtubule"/>
    <property type="evidence" value="ECO:0007669"/>
    <property type="project" value="UniProtKB-KW"/>
</dbReference>
<evidence type="ECO:0000256" key="2">
    <source>
        <dbReference type="ARBA" id="ARBA00004186"/>
    </source>
</evidence>